<evidence type="ECO:0000256" key="7">
    <source>
        <dbReference type="ARBA" id="ARBA00022490"/>
    </source>
</evidence>
<feature type="binding site" evidence="15">
    <location>
        <position position="131"/>
    </location>
    <ligand>
        <name>ATP</name>
        <dbReference type="ChEBI" id="CHEBI:30616"/>
    </ligand>
</feature>
<feature type="binding site" evidence="15">
    <location>
        <position position="135"/>
    </location>
    <ligand>
        <name>L-aspartate</name>
        <dbReference type="ChEBI" id="CHEBI:29991"/>
    </ligand>
</feature>
<dbReference type="InterPro" id="IPR023437">
    <property type="entry name" value="Arg_succ_synth_type2_subfam"/>
</dbReference>
<feature type="binding site" evidence="15">
    <location>
        <position position="280"/>
    </location>
    <ligand>
        <name>L-citrulline</name>
        <dbReference type="ChEBI" id="CHEBI:57743"/>
    </ligand>
</feature>
<organism evidence="18 19">
    <name type="scientific">Brooklawnia cerclae</name>
    <dbReference type="NCBI Taxonomy" id="349934"/>
    <lineage>
        <taxon>Bacteria</taxon>
        <taxon>Bacillati</taxon>
        <taxon>Actinomycetota</taxon>
        <taxon>Actinomycetes</taxon>
        <taxon>Propionibacteriales</taxon>
        <taxon>Propionibacteriaceae</taxon>
        <taxon>Brooklawnia</taxon>
    </lineage>
</organism>
<reference evidence="18 19" key="1">
    <citation type="submission" date="2020-02" db="EMBL/GenBank/DDBJ databases">
        <title>Sequencing the genomes of 1000 actinobacteria strains.</title>
        <authorList>
            <person name="Klenk H.-P."/>
        </authorList>
    </citation>
    <scope>NUCLEOTIDE SEQUENCE [LARGE SCALE GENOMIC DNA]</scope>
    <source>
        <strain evidence="18 19">DSM 19609</strain>
    </source>
</reference>
<accession>A0ABX0SJG4</accession>
<feature type="binding site" evidence="15">
    <location>
        <position position="135"/>
    </location>
    <ligand>
        <name>L-citrulline</name>
        <dbReference type="ChEBI" id="CHEBI:57743"/>
    </ligand>
</feature>
<dbReference type="InterPro" id="IPR048267">
    <property type="entry name" value="Arginosuc_syn_N"/>
</dbReference>
<feature type="domain" description="Arginosuccinate synthase-like N-terminal" evidence="16">
    <location>
        <begin position="14"/>
        <end position="160"/>
    </location>
</feature>
<feature type="binding site" evidence="15">
    <location>
        <position position="43"/>
    </location>
    <ligand>
        <name>ATP</name>
        <dbReference type="ChEBI" id="CHEBI:30616"/>
    </ligand>
</feature>
<evidence type="ECO:0000256" key="8">
    <source>
        <dbReference type="ARBA" id="ARBA00022571"/>
    </source>
</evidence>
<comment type="caution">
    <text evidence="18">The sequence shown here is derived from an EMBL/GenBank/DDBJ whole genome shotgun (WGS) entry which is preliminary data.</text>
</comment>
<dbReference type="NCBIfam" id="TIGR00032">
    <property type="entry name" value="argG"/>
    <property type="match status" value="1"/>
</dbReference>
<feature type="binding site" evidence="15">
    <location>
        <position position="139"/>
    </location>
    <ligand>
        <name>L-citrulline</name>
        <dbReference type="ChEBI" id="CHEBI:57743"/>
    </ligand>
</feature>
<dbReference type="SUPFAM" id="SSF69864">
    <property type="entry name" value="Argininosuccinate synthetase, C-terminal domain"/>
    <property type="match status" value="1"/>
</dbReference>
<dbReference type="Pfam" id="PF20979">
    <property type="entry name" value="Arginosuc_syn_C"/>
    <property type="match status" value="1"/>
</dbReference>
<dbReference type="Proteomes" id="UP000749311">
    <property type="component" value="Unassembled WGS sequence"/>
</dbReference>
<comment type="subunit">
    <text evidence="4 15">Homotetramer.</text>
</comment>
<evidence type="ECO:0000256" key="6">
    <source>
        <dbReference type="ARBA" id="ARBA00014810"/>
    </source>
</evidence>
<evidence type="ECO:0000256" key="13">
    <source>
        <dbReference type="ARBA" id="ARBA00029916"/>
    </source>
</evidence>
<evidence type="ECO:0000313" key="18">
    <source>
        <dbReference type="EMBL" id="NIH58550.1"/>
    </source>
</evidence>
<dbReference type="InterPro" id="IPR023434">
    <property type="entry name" value="Arginosuc_synth_type_1_subfam"/>
</dbReference>
<dbReference type="Gene3D" id="3.90.1260.10">
    <property type="entry name" value="Argininosuccinate synthetase, chain A, domain 2"/>
    <property type="match status" value="1"/>
</dbReference>
<protein>
    <recommendedName>
        <fullName evidence="6 15">Argininosuccinate synthase</fullName>
        <ecNumber evidence="5 15">6.3.4.5</ecNumber>
    </recommendedName>
    <alternativeName>
        <fullName evidence="13 15">Citrulline--aspartate ligase</fullName>
    </alternativeName>
</protein>
<evidence type="ECO:0000256" key="3">
    <source>
        <dbReference type="ARBA" id="ARBA00009088"/>
    </source>
</evidence>
<dbReference type="RefSeq" id="WP_167171200.1">
    <property type="nucleotide sequence ID" value="NZ_BAAAOO010000006.1"/>
</dbReference>
<dbReference type="GO" id="GO:0004055">
    <property type="term" value="F:argininosuccinate synthase activity"/>
    <property type="evidence" value="ECO:0007669"/>
    <property type="project" value="UniProtKB-EC"/>
</dbReference>
<dbReference type="InterPro" id="IPR001518">
    <property type="entry name" value="Arginosuc_synth"/>
</dbReference>
<keyword evidence="8 15" id="KW-0055">Arginine biosynthesis</keyword>
<dbReference type="Pfam" id="PF00764">
    <property type="entry name" value="Arginosuc_synth"/>
    <property type="match status" value="1"/>
</dbReference>
<evidence type="ECO:0000256" key="10">
    <source>
        <dbReference type="ARBA" id="ARBA00022605"/>
    </source>
</evidence>
<feature type="binding site" evidence="15">
    <location>
        <position position="131"/>
    </location>
    <ligand>
        <name>L-aspartate</name>
        <dbReference type="ChEBI" id="CHEBI:29991"/>
    </ligand>
</feature>
<dbReference type="InterPro" id="IPR014729">
    <property type="entry name" value="Rossmann-like_a/b/a_fold"/>
</dbReference>
<feature type="domain" description="Arginosuccinate synthase C-terminal" evidence="17">
    <location>
        <begin position="191"/>
        <end position="404"/>
    </location>
</feature>
<feature type="binding site" evidence="15">
    <location>
        <position position="99"/>
    </location>
    <ligand>
        <name>L-citrulline</name>
        <dbReference type="ChEBI" id="CHEBI:57743"/>
    </ligand>
</feature>
<evidence type="ECO:0000256" key="11">
    <source>
        <dbReference type="ARBA" id="ARBA00022741"/>
    </source>
</evidence>
<feature type="binding site" evidence="15">
    <location>
        <position position="136"/>
    </location>
    <ligand>
        <name>L-aspartate</name>
        <dbReference type="ChEBI" id="CHEBI:29991"/>
    </ligand>
</feature>
<evidence type="ECO:0000259" key="16">
    <source>
        <dbReference type="Pfam" id="PF00764"/>
    </source>
</evidence>
<keyword evidence="7 15" id="KW-0963">Cytoplasm</keyword>
<keyword evidence="19" id="KW-1185">Reference proteome</keyword>
<evidence type="ECO:0000256" key="2">
    <source>
        <dbReference type="ARBA" id="ARBA00004967"/>
    </source>
</evidence>
<dbReference type="InterPro" id="IPR018223">
    <property type="entry name" value="Arginosuc_synth_CS"/>
</dbReference>
<feature type="binding site" evidence="15">
    <location>
        <position position="201"/>
    </location>
    <ligand>
        <name>L-citrulline</name>
        <dbReference type="ChEBI" id="CHEBI:57743"/>
    </ligand>
</feature>
<evidence type="ECO:0000256" key="15">
    <source>
        <dbReference type="HAMAP-Rule" id="MF_00581"/>
    </source>
</evidence>
<evidence type="ECO:0000256" key="14">
    <source>
        <dbReference type="ARBA" id="ARBA00049077"/>
    </source>
</evidence>
<dbReference type="PANTHER" id="PTHR11587">
    <property type="entry name" value="ARGININOSUCCINATE SYNTHASE"/>
    <property type="match status" value="1"/>
</dbReference>
<evidence type="ECO:0000256" key="12">
    <source>
        <dbReference type="ARBA" id="ARBA00022840"/>
    </source>
</evidence>
<proteinExistence type="inferred from homology"/>
<dbReference type="EC" id="6.3.4.5" evidence="5 15"/>
<dbReference type="HAMAP" id="MF_00581">
    <property type="entry name" value="Arg_succ_synth_type2"/>
    <property type="match status" value="1"/>
</dbReference>
<dbReference type="InterPro" id="IPR024073">
    <property type="entry name" value="AS_multimer_C_tail"/>
</dbReference>
<feature type="binding site" evidence="15">
    <location>
        <position position="194"/>
    </location>
    <ligand>
        <name>ATP</name>
        <dbReference type="ChEBI" id="CHEBI:30616"/>
    </ligand>
</feature>
<evidence type="ECO:0000256" key="5">
    <source>
        <dbReference type="ARBA" id="ARBA00012286"/>
    </source>
</evidence>
<feature type="binding site" evidence="15">
    <location>
        <position position="129"/>
    </location>
    <ligand>
        <name>ATP</name>
        <dbReference type="ChEBI" id="CHEBI:30616"/>
    </ligand>
</feature>
<sequence length="472" mass="52354">MSKVLTSLPVGERVGIAFSGGLDTSVAVAWMREKGAIPCTYTANIGQYDEPDIDSVPGRALQYGAEISRLVDCRESLVAQGLIALQCGAFHITSAGKAYFNTTPIGRAVTGTMLVRAMADDEVSIWGDGSTFKGNDIERFYRYGLLANPKLRIYKPWLDEDFVGELGGRKQMSEWLVEHELPYRDPTEKAYSTDANIWGATHEAKTLEALDVSLETVEPIMGVKFWDPAVVIDTEDVVIAFEQGYPVAINGERFASQVDLVVKANEIGGRHGLGMSDQIENRIIEAKSRGIYEAPGMALLFIAYERLLNAIHNEDTMANYHSEGHRLGRLLYEGRWFDPQAMMIRESLQRWVASVVTGEVTLRLRRGDDYTILNTTGPDFSYRPQRLSMERVEDAAFGPTDRIGQLTMRNLDIADSRSKLEQYMTLGQITGGDTQRLIGELEVGKSHIIPDARPASNEEASLDRAAIEFGVD</sequence>
<comment type="pathway">
    <text evidence="2 15">Amino-acid biosynthesis; L-arginine biosynthesis; L-arginine from L-ornithine and carbamoyl phosphate: step 2/3.</text>
</comment>
<feature type="binding site" evidence="15">
    <location>
        <position position="192"/>
    </location>
    <ligand>
        <name>L-citrulline</name>
        <dbReference type="ChEBI" id="CHEBI:57743"/>
    </ligand>
</feature>
<evidence type="ECO:0000256" key="9">
    <source>
        <dbReference type="ARBA" id="ARBA00022598"/>
    </source>
</evidence>
<evidence type="ECO:0000313" key="19">
    <source>
        <dbReference type="Proteomes" id="UP000749311"/>
    </source>
</evidence>
<dbReference type="CDD" id="cd01999">
    <property type="entry name" value="ASS"/>
    <property type="match status" value="1"/>
</dbReference>
<gene>
    <name evidence="15" type="primary">argG</name>
    <name evidence="18" type="ORF">FB473_003247</name>
</gene>
<keyword evidence="9 15" id="KW-0436">Ligase</keyword>
<dbReference type="PANTHER" id="PTHR11587:SF2">
    <property type="entry name" value="ARGININOSUCCINATE SYNTHASE"/>
    <property type="match status" value="1"/>
</dbReference>
<dbReference type="NCBIfam" id="NF003779">
    <property type="entry name" value="PRK05370.1"/>
    <property type="match status" value="1"/>
</dbReference>
<keyword evidence="10 15" id="KW-0028">Amino-acid biosynthesis</keyword>
<feature type="binding site" evidence="15">
    <location>
        <position position="136"/>
    </location>
    <ligand>
        <name>ATP</name>
        <dbReference type="ChEBI" id="CHEBI:30616"/>
    </ligand>
</feature>
<comment type="subcellular location">
    <subcellularLocation>
        <location evidence="1 15">Cytoplasm</location>
    </subcellularLocation>
</comment>
<comment type="catalytic activity">
    <reaction evidence="14 15">
        <text>L-citrulline + L-aspartate + ATP = 2-(N(omega)-L-arginino)succinate + AMP + diphosphate + H(+)</text>
        <dbReference type="Rhea" id="RHEA:10932"/>
        <dbReference type="ChEBI" id="CHEBI:15378"/>
        <dbReference type="ChEBI" id="CHEBI:29991"/>
        <dbReference type="ChEBI" id="CHEBI:30616"/>
        <dbReference type="ChEBI" id="CHEBI:33019"/>
        <dbReference type="ChEBI" id="CHEBI:57472"/>
        <dbReference type="ChEBI" id="CHEBI:57743"/>
        <dbReference type="ChEBI" id="CHEBI:456215"/>
        <dbReference type="EC" id="6.3.4.5"/>
    </reaction>
</comment>
<evidence type="ECO:0000259" key="17">
    <source>
        <dbReference type="Pfam" id="PF20979"/>
    </source>
</evidence>
<dbReference type="Gene3D" id="3.40.50.620">
    <property type="entry name" value="HUPs"/>
    <property type="match status" value="1"/>
</dbReference>
<comment type="similarity">
    <text evidence="3 15">Belongs to the argininosuccinate synthase family. Type 2 subfamily.</text>
</comment>
<dbReference type="EMBL" id="JAAMOZ010000004">
    <property type="protein sequence ID" value="NIH58550.1"/>
    <property type="molecule type" value="Genomic_DNA"/>
</dbReference>
<dbReference type="PROSITE" id="PS00564">
    <property type="entry name" value="ARGININOSUCCIN_SYN_1"/>
    <property type="match status" value="1"/>
</dbReference>
<dbReference type="PROSITE" id="PS00565">
    <property type="entry name" value="ARGININOSUCCIN_SYN_2"/>
    <property type="match status" value="1"/>
</dbReference>
<dbReference type="InterPro" id="IPR048268">
    <property type="entry name" value="Arginosuc_syn_C"/>
</dbReference>
<name>A0ABX0SJG4_9ACTN</name>
<dbReference type="Gene3D" id="1.10.287.400">
    <property type="match status" value="1"/>
</dbReference>
<keyword evidence="11 15" id="KW-0547">Nucleotide-binding</keyword>
<feature type="binding site" evidence="15">
    <location>
        <position position="203"/>
    </location>
    <ligand>
        <name>L-citrulline</name>
        <dbReference type="ChEBI" id="CHEBI:57743"/>
    </ligand>
</feature>
<dbReference type="InterPro" id="IPR024074">
    <property type="entry name" value="AS_cat/multimer_dom_body"/>
</dbReference>
<keyword evidence="12 15" id="KW-0067">ATP-binding</keyword>
<evidence type="ECO:0000256" key="4">
    <source>
        <dbReference type="ARBA" id="ARBA00011881"/>
    </source>
</evidence>
<dbReference type="SUPFAM" id="SSF52402">
    <property type="entry name" value="Adenine nucleotide alpha hydrolases-like"/>
    <property type="match status" value="1"/>
</dbReference>
<evidence type="ECO:0000256" key="1">
    <source>
        <dbReference type="ARBA" id="ARBA00004496"/>
    </source>
</evidence>
<feature type="binding site" evidence="15">
    <location>
        <begin position="17"/>
        <end position="25"/>
    </location>
    <ligand>
        <name>ATP</name>
        <dbReference type="ChEBI" id="CHEBI:30616"/>
    </ligand>
</feature>